<dbReference type="InterPro" id="IPR002035">
    <property type="entry name" value="VWF_A"/>
</dbReference>
<dbReference type="Gene3D" id="3.40.50.410">
    <property type="entry name" value="von Willebrand factor, type A domain"/>
    <property type="match status" value="1"/>
</dbReference>
<dbReference type="RefSeq" id="WP_072748282.1">
    <property type="nucleotide sequence ID" value="NZ_FOHL01000010.1"/>
</dbReference>
<evidence type="ECO:0000313" key="4">
    <source>
        <dbReference type="Proteomes" id="UP000184066"/>
    </source>
</evidence>
<evidence type="ECO:0000313" key="3">
    <source>
        <dbReference type="EMBL" id="SHN75767.1"/>
    </source>
</evidence>
<feature type="transmembrane region" description="Helical" evidence="1">
    <location>
        <begin position="21"/>
        <end position="42"/>
    </location>
</feature>
<evidence type="ECO:0000259" key="2">
    <source>
        <dbReference type="PROSITE" id="PS50234"/>
    </source>
</evidence>
<sequence length="471" mass="52802">MNGMLKRLSRRRAEFARDESGAITALMVLLFLGIIVATGAAIDIARQEAERADLQAALDRGVLAATSLNQEVPKEELDELIDEYVELRNLKKTDATVTVDPKISINERDVAAKAYFPVNTTFLRFVGLSDMMVGADSRAVQSVTNVEISLVLDISGSMRFDERVLDLIPAAQNFINVVTQSGANRNVTVNLIRYAGQTNPGPWMFEKLGGKKDAVWSHDNSHCFYMDTSSDGDFSHADLPRRQDRQQVPHFMYWAIAKDWMKWGWCPSDEMQIRYLVNDYATLVNEIDKIRPGGKNGDEGNLHDGTGTYNAMKWAVALLNPSSQGIVHQMVLDGLVDPAYDGRPAAWNAEDTKKFIVLMTDGKITEQYDPREKNDKAKVELMAEKAVLETDQLSADRLFGRSTGVSYFYNQCQLAKDHGVTVFTIAFMTPYKDEMENCASTKAHFYEADQLNIGQVFSHIATTIQRLRLIM</sequence>
<dbReference type="EMBL" id="FRDL01000011">
    <property type="protein sequence ID" value="SHN75767.1"/>
    <property type="molecule type" value="Genomic_DNA"/>
</dbReference>
<feature type="domain" description="VWFA" evidence="2">
    <location>
        <begin position="147"/>
        <end position="467"/>
    </location>
</feature>
<dbReference type="InterPro" id="IPR036465">
    <property type="entry name" value="vWFA_dom_sf"/>
</dbReference>
<keyword evidence="4" id="KW-1185">Reference proteome</keyword>
<dbReference type="Proteomes" id="UP000184066">
    <property type="component" value="Unassembled WGS sequence"/>
</dbReference>
<keyword evidence="1" id="KW-1133">Transmembrane helix</keyword>
<evidence type="ECO:0000256" key="1">
    <source>
        <dbReference type="SAM" id="Phobius"/>
    </source>
</evidence>
<keyword evidence="1" id="KW-0812">Transmembrane</keyword>
<name>A0A1M7TYK7_9RHOB</name>
<dbReference type="SUPFAM" id="SSF53300">
    <property type="entry name" value="vWA-like"/>
    <property type="match status" value="1"/>
</dbReference>
<gene>
    <name evidence="3" type="ORF">SAMN05216200_111109</name>
</gene>
<protein>
    <submittedName>
        <fullName evidence="3">Flp pilus assembly protein TadG</fullName>
    </submittedName>
</protein>
<keyword evidence="1" id="KW-0472">Membrane</keyword>
<dbReference type="STRING" id="1189325.SAMN04488119_110109"/>
<dbReference type="AlphaFoldDB" id="A0A1M7TYK7"/>
<dbReference type="Pfam" id="PF00092">
    <property type="entry name" value="VWA"/>
    <property type="match status" value="1"/>
</dbReference>
<dbReference type="PROSITE" id="PS50234">
    <property type="entry name" value="VWFA"/>
    <property type="match status" value="1"/>
</dbReference>
<dbReference type="InterPro" id="IPR028087">
    <property type="entry name" value="Tad_N"/>
</dbReference>
<reference evidence="3 4" key="1">
    <citation type="submission" date="2016-12" db="EMBL/GenBank/DDBJ databases">
        <authorList>
            <person name="Song W.-J."/>
            <person name="Kurnit D.M."/>
        </authorList>
    </citation>
    <scope>NUCLEOTIDE SEQUENCE [LARGE SCALE GENOMIC DNA]</scope>
    <source>
        <strain evidence="3 4">CGMCC 1.10808</strain>
    </source>
</reference>
<organism evidence="3 4">
    <name type="scientific">Oceanicella actignis</name>
    <dbReference type="NCBI Taxonomy" id="1189325"/>
    <lineage>
        <taxon>Bacteria</taxon>
        <taxon>Pseudomonadati</taxon>
        <taxon>Pseudomonadota</taxon>
        <taxon>Alphaproteobacteria</taxon>
        <taxon>Rhodobacterales</taxon>
        <taxon>Paracoccaceae</taxon>
        <taxon>Oceanicella</taxon>
    </lineage>
</organism>
<dbReference type="Pfam" id="PF13400">
    <property type="entry name" value="Tad"/>
    <property type="match status" value="1"/>
</dbReference>
<proteinExistence type="predicted"/>
<accession>A0A1M7TYK7</accession>